<comment type="caution">
    <text evidence="3">The sequence shown here is derived from an EMBL/GenBank/DDBJ whole genome shotgun (WGS) entry which is preliminary data.</text>
</comment>
<dbReference type="PANTHER" id="PTHR44196:SF3">
    <property type="entry name" value="SHORT CHAIN DEHYDROGENASE FAMILY PROTEIN"/>
    <property type="match status" value="1"/>
</dbReference>
<dbReference type="PRINTS" id="PR00081">
    <property type="entry name" value="GDHRDH"/>
</dbReference>
<proteinExistence type="inferred from homology"/>
<protein>
    <submittedName>
        <fullName evidence="3">SDR family oxidoreductase</fullName>
    </submittedName>
</protein>
<sequence length="246" mass="26565">MQEKILIIGATSAIAEAVARLWAARRCALFLVGRREERLEAIAADLCVRGAASVECFTMDACDRERHAAMLDAALASLGGLDTVLIAHGSLPDQKACEASVEQTLHEIDNNGVSVVALSTRLAQHLAGQGHGCLAVIGSVTGDRGRQSNYVYGAAKGMVDIFLQGLRNRLARSGVQILTIKPGFIDTPMTAAFAKGALWRTPQAIAGDIVEAVERRRDVVYLPGFWRLIMFAIRHIPECIFKKLSL</sequence>
<dbReference type="PANTHER" id="PTHR44196">
    <property type="entry name" value="DEHYDROGENASE/REDUCTASE SDR FAMILY MEMBER 7B"/>
    <property type="match status" value="1"/>
</dbReference>
<evidence type="ECO:0000256" key="2">
    <source>
        <dbReference type="ARBA" id="ARBA00023002"/>
    </source>
</evidence>
<dbReference type="InterPro" id="IPR036291">
    <property type="entry name" value="NAD(P)-bd_dom_sf"/>
</dbReference>
<dbReference type="Pfam" id="PF00106">
    <property type="entry name" value="adh_short"/>
    <property type="match status" value="1"/>
</dbReference>
<dbReference type="SUPFAM" id="SSF51735">
    <property type="entry name" value="NAD(P)-binding Rossmann-fold domains"/>
    <property type="match status" value="1"/>
</dbReference>
<name>A0ABV4UDD4_9RHOO</name>
<evidence type="ECO:0000313" key="4">
    <source>
        <dbReference type="Proteomes" id="UP001574673"/>
    </source>
</evidence>
<dbReference type="InterPro" id="IPR002347">
    <property type="entry name" value="SDR_fam"/>
</dbReference>
<gene>
    <name evidence="3" type="ORF">ABCS64_04815</name>
</gene>
<evidence type="ECO:0000256" key="1">
    <source>
        <dbReference type="ARBA" id="ARBA00006484"/>
    </source>
</evidence>
<organism evidence="3 4">
    <name type="scientific">Dentiradicibacter hellwigii</name>
    <dbReference type="NCBI Taxonomy" id="3149053"/>
    <lineage>
        <taxon>Bacteria</taxon>
        <taxon>Pseudomonadati</taxon>
        <taxon>Pseudomonadota</taxon>
        <taxon>Betaproteobacteria</taxon>
        <taxon>Rhodocyclales</taxon>
        <taxon>Rhodocyclaceae</taxon>
        <taxon>Dentiradicibacter</taxon>
    </lineage>
</organism>
<reference evidence="4" key="1">
    <citation type="submission" date="2024-06" db="EMBL/GenBank/DDBJ databases">
        <title>Radixoralia hellwigii gen. nov., sp nov., isolated from a root canal in the human oral cavity.</title>
        <authorList>
            <person name="Bartsch S."/>
            <person name="Wittmer A."/>
            <person name="Schulz A.-K."/>
            <person name="Neumann-Schaal M."/>
            <person name="Wolf J."/>
            <person name="Gronow S."/>
            <person name="Tennert C."/>
            <person name="Haecker G."/>
            <person name="Cieplik F."/>
            <person name="Al-Ahmad A."/>
        </authorList>
    </citation>
    <scope>NUCLEOTIDE SEQUENCE [LARGE SCALE GENOMIC DNA]</scope>
    <source>
        <strain evidence="4">Wk13</strain>
    </source>
</reference>
<keyword evidence="4" id="KW-1185">Reference proteome</keyword>
<dbReference type="Proteomes" id="UP001574673">
    <property type="component" value="Unassembled WGS sequence"/>
</dbReference>
<comment type="similarity">
    <text evidence="1">Belongs to the short-chain dehydrogenases/reductases (SDR) family.</text>
</comment>
<dbReference type="NCBIfam" id="NF005489">
    <property type="entry name" value="PRK07102.1"/>
    <property type="match status" value="1"/>
</dbReference>
<dbReference type="EMBL" id="JBEUWX010000002">
    <property type="protein sequence ID" value="MFA9949656.1"/>
    <property type="molecule type" value="Genomic_DNA"/>
</dbReference>
<dbReference type="RefSeq" id="WP_418890766.1">
    <property type="nucleotide sequence ID" value="NZ_JBEUWX010000002.1"/>
</dbReference>
<keyword evidence="2" id="KW-0560">Oxidoreductase</keyword>
<evidence type="ECO:0000313" key="3">
    <source>
        <dbReference type="EMBL" id="MFA9949656.1"/>
    </source>
</evidence>
<dbReference type="Gene3D" id="3.40.50.720">
    <property type="entry name" value="NAD(P)-binding Rossmann-like Domain"/>
    <property type="match status" value="1"/>
</dbReference>
<accession>A0ABV4UDD4</accession>